<protein>
    <submittedName>
        <fullName evidence="2">Uncharacterized protein</fullName>
    </submittedName>
</protein>
<proteinExistence type="predicted"/>
<accession>A0ABT9YN73</accession>
<feature type="compositionally biased region" description="Polar residues" evidence="1">
    <location>
        <begin position="1"/>
        <end position="10"/>
    </location>
</feature>
<name>A0ABT9YN73_9BACI</name>
<keyword evidence="3" id="KW-1185">Reference proteome</keyword>
<gene>
    <name evidence="2" type="ORF">J2S05_004161</name>
</gene>
<comment type="caution">
    <text evidence="2">The sequence shown here is derived from an EMBL/GenBank/DDBJ whole genome shotgun (WGS) entry which is preliminary data.</text>
</comment>
<dbReference type="EMBL" id="JAUSUA010000010">
    <property type="protein sequence ID" value="MDQ0209320.1"/>
    <property type="molecule type" value="Genomic_DNA"/>
</dbReference>
<organism evidence="2 3">
    <name type="scientific">Alkalicoccobacillus murimartini</name>
    <dbReference type="NCBI Taxonomy" id="171685"/>
    <lineage>
        <taxon>Bacteria</taxon>
        <taxon>Bacillati</taxon>
        <taxon>Bacillota</taxon>
        <taxon>Bacilli</taxon>
        <taxon>Bacillales</taxon>
        <taxon>Bacillaceae</taxon>
        <taxon>Alkalicoccobacillus</taxon>
    </lineage>
</organism>
<sequence>METSTPAVEQSTHHFYGEFDPGSGRTLA</sequence>
<feature type="non-terminal residue" evidence="2">
    <location>
        <position position="28"/>
    </location>
</feature>
<evidence type="ECO:0000313" key="3">
    <source>
        <dbReference type="Proteomes" id="UP001225034"/>
    </source>
</evidence>
<dbReference type="Proteomes" id="UP001225034">
    <property type="component" value="Unassembled WGS sequence"/>
</dbReference>
<evidence type="ECO:0000313" key="2">
    <source>
        <dbReference type="EMBL" id="MDQ0209320.1"/>
    </source>
</evidence>
<feature type="region of interest" description="Disordered" evidence="1">
    <location>
        <begin position="1"/>
        <end position="28"/>
    </location>
</feature>
<reference evidence="2 3" key="1">
    <citation type="submission" date="2023-07" db="EMBL/GenBank/DDBJ databases">
        <title>Genomic Encyclopedia of Type Strains, Phase IV (KMG-IV): sequencing the most valuable type-strain genomes for metagenomic binning, comparative biology and taxonomic classification.</title>
        <authorList>
            <person name="Goeker M."/>
        </authorList>
    </citation>
    <scope>NUCLEOTIDE SEQUENCE [LARGE SCALE GENOMIC DNA]</scope>
    <source>
        <strain evidence="2 3">DSM 19154</strain>
    </source>
</reference>
<evidence type="ECO:0000256" key="1">
    <source>
        <dbReference type="SAM" id="MobiDB-lite"/>
    </source>
</evidence>